<accession>A0ABT3T1N2</accession>
<dbReference type="EMBL" id="SHNO01000001">
    <property type="protein sequence ID" value="MCX2976165.1"/>
    <property type="molecule type" value="Genomic_DNA"/>
</dbReference>
<comment type="caution">
    <text evidence="2">The sequence shown here is derived from an EMBL/GenBank/DDBJ whole genome shotgun (WGS) entry which is preliminary data.</text>
</comment>
<evidence type="ECO:0000313" key="2">
    <source>
        <dbReference type="EMBL" id="MCX2976165.1"/>
    </source>
</evidence>
<keyword evidence="1" id="KW-0732">Signal</keyword>
<evidence type="ECO:0000313" key="3">
    <source>
        <dbReference type="Proteomes" id="UP001143304"/>
    </source>
</evidence>
<feature type="chain" id="PRO_5045681944" evidence="1">
    <location>
        <begin position="18"/>
        <end position="59"/>
    </location>
</feature>
<gene>
    <name evidence="2" type="ORF">EYC82_02195</name>
</gene>
<name>A0ABT3T1N2_9GAMM</name>
<protein>
    <submittedName>
        <fullName evidence="2">Uncharacterized protein</fullName>
    </submittedName>
</protein>
<organism evidence="2 3">
    <name type="scientific">Candidatus Marimicrobium litorale</name>
    <dbReference type="NCBI Taxonomy" id="2518991"/>
    <lineage>
        <taxon>Bacteria</taxon>
        <taxon>Pseudomonadati</taxon>
        <taxon>Pseudomonadota</taxon>
        <taxon>Gammaproteobacteria</taxon>
        <taxon>Cellvibrionales</taxon>
        <taxon>Halieaceae</taxon>
        <taxon>Marimicrobium</taxon>
    </lineage>
</organism>
<reference evidence="2" key="1">
    <citation type="submission" date="2019-02" db="EMBL/GenBank/DDBJ databases">
        <authorList>
            <person name="Li S.-H."/>
        </authorList>
    </citation>
    <scope>NUCLEOTIDE SEQUENCE</scope>
    <source>
        <strain evidence="2">IMCC11814</strain>
    </source>
</reference>
<sequence>MKLIFCRSAVLPFCRSAVLPFCRSAVLPFCRSAVLRNRSELKSAGTMSVGQMRLIGRAD</sequence>
<evidence type="ECO:0000256" key="1">
    <source>
        <dbReference type="SAM" id="SignalP"/>
    </source>
</evidence>
<proteinExistence type="predicted"/>
<feature type="signal peptide" evidence="1">
    <location>
        <begin position="1"/>
        <end position="17"/>
    </location>
</feature>
<keyword evidence="3" id="KW-1185">Reference proteome</keyword>
<dbReference type="Proteomes" id="UP001143304">
    <property type="component" value="Unassembled WGS sequence"/>
</dbReference>